<dbReference type="EMBL" id="KN880471">
    <property type="protein sequence ID" value="KIY70216.1"/>
    <property type="molecule type" value="Genomic_DNA"/>
</dbReference>
<dbReference type="InterPro" id="IPR045339">
    <property type="entry name" value="DUF6534"/>
</dbReference>
<evidence type="ECO:0000313" key="4">
    <source>
        <dbReference type="Proteomes" id="UP000054007"/>
    </source>
</evidence>
<dbReference type="PANTHER" id="PTHR40465">
    <property type="entry name" value="CHROMOSOME 1, WHOLE GENOME SHOTGUN SEQUENCE"/>
    <property type="match status" value="1"/>
</dbReference>
<gene>
    <name evidence="3" type="ORF">CYLTODRAFT_451897</name>
</gene>
<protein>
    <recommendedName>
        <fullName evidence="2">DUF6534 domain-containing protein</fullName>
    </recommendedName>
</protein>
<name>A0A0D7BKU4_9AGAR</name>
<feature type="transmembrane region" description="Helical" evidence="1">
    <location>
        <begin position="21"/>
        <end position="46"/>
    </location>
</feature>
<keyword evidence="1" id="KW-0472">Membrane</keyword>
<feature type="transmembrane region" description="Helical" evidence="1">
    <location>
        <begin position="136"/>
        <end position="160"/>
    </location>
</feature>
<reference evidence="3 4" key="1">
    <citation type="journal article" date="2015" name="Fungal Genet. Biol.">
        <title>Evolution of novel wood decay mechanisms in Agaricales revealed by the genome sequences of Fistulina hepatica and Cylindrobasidium torrendii.</title>
        <authorList>
            <person name="Floudas D."/>
            <person name="Held B.W."/>
            <person name="Riley R."/>
            <person name="Nagy L.G."/>
            <person name="Koehler G."/>
            <person name="Ransdell A.S."/>
            <person name="Younus H."/>
            <person name="Chow J."/>
            <person name="Chiniquy J."/>
            <person name="Lipzen A."/>
            <person name="Tritt A."/>
            <person name="Sun H."/>
            <person name="Haridas S."/>
            <person name="LaButti K."/>
            <person name="Ohm R.A."/>
            <person name="Kues U."/>
            <person name="Blanchette R.A."/>
            <person name="Grigoriev I.V."/>
            <person name="Minto R.E."/>
            <person name="Hibbett D.S."/>
        </authorList>
    </citation>
    <scope>NUCLEOTIDE SEQUENCE [LARGE SCALE GENOMIC DNA]</scope>
    <source>
        <strain evidence="3 4">FP15055 ss-10</strain>
    </source>
</reference>
<feature type="transmembrane region" description="Helical" evidence="1">
    <location>
        <begin position="66"/>
        <end position="84"/>
    </location>
</feature>
<dbReference type="PANTHER" id="PTHR40465:SF1">
    <property type="entry name" value="DUF6534 DOMAIN-CONTAINING PROTEIN"/>
    <property type="match status" value="1"/>
</dbReference>
<sequence length="299" mass="32598">MSQAWFYFSGQGSGRQFSDSMGLKSLVAVVVALDFIHTLCTTMWMYGVCVTDFGQLEKLAVLPDSYFGMAYPTGFITILVQGFYIWRIWKLAHGKIIIPVFLGLCACAQEGTQLYSMSVIGAKRDSTQFTGDLTNIVIAVNGMGAAIDVLIALAMIYLLASNKTRMARTNRILRDIAIYSVTTGAMTSICAILVLVTAIALPAQQYVLLFYVLLSRMYANSILATLNVRESLRGTSAGAVVSSSNNRQLRSAEASGGTQADNSYQLGDLKRADKQQDHITSSNAAIAIKIDRQTDLDYE</sequence>
<keyword evidence="1" id="KW-1133">Transmembrane helix</keyword>
<evidence type="ECO:0000256" key="1">
    <source>
        <dbReference type="SAM" id="Phobius"/>
    </source>
</evidence>
<organism evidence="3 4">
    <name type="scientific">Cylindrobasidium torrendii FP15055 ss-10</name>
    <dbReference type="NCBI Taxonomy" id="1314674"/>
    <lineage>
        <taxon>Eukaryota</taxon>
        <taxon>Fungi</taxon>
        <taxon>Dikarya</taxon>
        <taxon>Basidiomycota</taxon>
        <taxon>Agaricomycotina</taxon>
        <taxon>Agaricomycetes</taxon>
        <taxon>Agaricomycetidae</taxon>
        <taxon>Agaricales</taxon>
        <taxon>Marasmiineae</taxon>
        <taxon>Physalacriaceae</taxon>
        <taxon>Cylindrobasidium</taxon>
    </lineage>
</organism>
<dbReference type="AlphaFoldDB" id="A0A0D7BKU4"/>
<keyword evidence="1" id="KW-0812">Transmembrane</keyword>
<proteinExistence type="predicted"/>
<evidence type="ECO:0000259" key="2">
    <source>
        <dbReference type="Pfam" id="PF20152"/>
    </source>
</evidence>
<dbReference type="STRING" id="1314674.A0A0D7BKU4"/>
<feature type="transmembrane region" description="Helical" evidence="1">
    <location>
        <begin position="206"/>
        <end position="226"/>
    </location>
</feature>
<feature type="transmembrane region" description="Helical" evidence="1">
    <location>
        <begin position="176"/>
        <end position="200"/>
    </location>
</feature>
<feature type="transmembrane region" description="Helical" evidence="1">
    <location>
        <begin position="96"/>
        <end position="116"/>
    </location>
</feature>
<dbReference type="Proteomes" id="UP000054007">
    <property type="component" value="Unassembled WGS sequence"/>
</dbReference>
<accession>A0A0D7BKU4</accession>
<dbReference type="Pfam" id="PF20152">
    <property type="entry name" value="DUF6534"/>
    <property type="match status" value="1"/>
</dbReference>
<keyword evidence="4" id="KW-1185">Reference proteome</keyword>
<dbReference type="OrthoDB" id="3033806at2759"/>
<feature type="domain" description="DUF6534" evidence="2">
    <location>
        <begin position="145"/>
        <end position="231"/>
    </location>
</feature>
<evidence type="ECO:0000313" key="3">
    <source>
        <dbReference type="EMBL" id="KIY70216.1"/>
    </source>
</evidence>